<feature type="transmembrane region" description="Helical" evidence="1">
    <location>
        <begin position="65"/>
        <end position="85"/>
    </location>
</feature>
<dbReference type="RefSeq" id="WP_025250733.1">
    <property type="nucleotide sequence ID" value="NZ_CP006934.1"/>
</dbReference>
<name>W6A996_9MOLU</name>
<reference evidence="2 3" key="1">
    <citation type="journal article" date="2014" name="Genome Biol. Evol.">
        <title>Molecular evolution of the substrate utilization strategies and putative virulence factors in mosquito-associated Spiroplasma species.</title>
        <authorList>
            <person name="Chang T.H."/>
            <person name="Lo W.S."/>
            <person name="Ku C."/>
            <person name="Chen L.L."/>
            <person name="Kuo C.H."/>
        </authorList>
    </citation>
    <scope>NUCLEOTIDE SEQUENCE [LARGE SCALE GENOMIC DNA]</scope>
    <source>
        <strain evidence="2">Ar-1343</strain>
    </source>
</reference>
<protein>
    <recommendedName>
        <fullName evidence="4">Transmembrane protein</fullName>
    </recommendedName>
</protein>
<keyword evidence="3" id="KW-1185">Reference proteome</keyword>
<feature type="transmembrane region" description="Helical" evidence="1">
    <location>
        <begin position="12"/>
        <end position="29"/>
    </location>
</feature>
<dbReference type="HOGENOM" id="CLU_1085461_0_0_14"/>
<dbReference type="KEGG" id="ssab:SSABA_v1c01850"/>
<gene>
    <name evidence="2" type="ORF">SSABA_v1c01850</name>
</gene>
<organism evidence="2 3">
    <name type="scientific">Spiroplasma sabaudiense Ar-1343</name>
    <dbReference type="NCBI Taxonomy" id="1276257"/>
    <lineage>
        <taxon>Bacteria</taxon>
        <taxon>Bacillati</taxon>
        <taxon>Mycoplasmatota</taxon>
        <taxon>Mollicutes</taxon>
        <taxon>Entomoplasmatales</taxon>
        <taxon>Spiroplasmataceae</taxon>
        <taxon>Spiroplasma</taxon>
    </lineage>
</organism>
<evidence type="ECO:0000313" key="3">
    <source>
        <dbReference type="Proteomes" id="UP000019265"/>
    </source>
</evidence>
<evidence type="ECO:0008006" key="4">
    <source>
        <dbReference type="Google" id="ProtNLM"/>
    </source>
</evidence>
<keyword evidence="1" id="KW-0472">Membrane</keyword>
<feature type="transmembrane region" description="Helical" evidence="1">
    <location>
        <begin position="97"/>
        <end position="115"/>
    </location>
</feature>
<dbReference type="EMBL" id="CP006934">
    <property type="protein sequence ID" value="AHI53597.1"/>
    <property type="molecule type" value="Genomic_DNA"/>
</dbReference>
<proteinExistence type="predicted"/>
<dbReference type="Proteomes" id="UP000019265">
    <property type="component" value="Chromosome"/>
</dbReference>
<dbReference type="PATRIC" id="fig|1276257.3.peg.190"/>
<dbReference type="AlphaFoldDB" id="W6A996"/>
<evidence type="ECO:0000313" key="2">
    <source>
        <dbReference type="EMBL" id="AHI53597.1"/>
    </source>
</evidence>
<accession>W6A996</accession>
<keyword evidence="1" id="KW-0812">Transmembrane</keyword>
<sequence>MLIFYQKLCTPAVALLIIENIILFCLIIVNNERIERTNKYYKKDLAMYRIKLKFTERGNYFKTKYLFFLVIMTCTFSLSLLLTLFVYYKSNIEVKKWAYLILWTYIYFLIIKIYFDPDTLFIGSESYFKASDVMSNLKTLSYNFKIKNDLDLNKIEKSEINKILIKYTNDLNHLIKNRNICLKKIKKRGFENDLIYDNFIKFLFRKQNQIESIEKLWNQNIKKPDSANILIGPNIIDIKAALLEATIEKYFAIEKS</sequence>
<evidence type="ECO:0000256" key="1">
    <source>
        <dbReference type="SAM" id="Phobius"/>
    </source>
</evidence>
<keyword evidence="1" id="KW-1133">Transmembrane helix</keyword>